<feature type="transmembrane region" description="Helical" evidence="2">
    <location>
        <begin position="376"/>
        <end position="400"/>
    </location>
</feature>
<evidence type="ECO:0008006" key="5">
    <source>
        <dbReference type="Google" id="ProtNLM"/>
    </source>
</evidence>
<gene>
    <name evidence="3" type="ORF">ABZ071_11770</name>
</gene>
<reference evidence="3 4" key="1">
    <citation type="submission" date="2024-06" db="EMBL/GenBank/DDBJ databases">
        <title>The Natural Products Discovery Center: Release of the First 8490 Sequenced Strains for Exploring Actinobacteria Biosynthetic Diversity.</title>
        <authorList>
            <person name="Kalkreuter E."/>
            <person name="Kautsar S.A."/>
            <person name="Yang D."/>
            <person name="Bader C.D."/>
            <person name="Teijaro C.N."/>
            <person name="Fluegel L."/>
            <person name="Davis C.M."/>
            <person name="Simpson J.R."/>
            <person name="Lauterbach L."/>
            <person name="Steele A.D."/>
            <person name="Gui C."/>
            <person name="Meng S."/>
            <person name="Li G."/>
            <person name="Viehrig K."/>
            <person name="Ye F."/>
            <person name="Su P."/>
            <person name="Kiefer A.F."/>
            <person name="Nichols A."/>
            <person name="Cepeda A.J."/>
            <person name="Yan W."/>
            <person name="Fan B."/>
            <person name="Jiang Y."/>
            <person name="Adhikari A."/>
            <person name="Zheng C.-J."/>
            <person name="Schuster L."/>
            <person name="Cowan T.M."/>
            <person name="Smanski M.J."/>
            <person name="Chevrette M.G."/>
            <person name="De Carvalho L.P.S."/>
            <person name="Shen B."/>
        </authorList>
    </citation>
    <scope>NUCLEOTIDE SEQUENCE [LARGE SCALE GENOMIC DNA]</scope>
    <source>
        <strain evidence="3 4">NPDC006286</strain>
    </source>
</reference>
<protein>
    <recommendedName>
        <fullName evidence="5">Glycerophosphoryl diester phosphodiesterase membrane domain-containing protein</fullName>
    </recommendedName>
</protein>
<comment type="caution">
    <text evidence="3">The sequence shown here is derived from an EMBL/GenBank/DDBJ whole genome shotgun (WGS) entry which is preliminary data.</text>
</comment>
<feature type="transmembrane region" description="Helical" evidence="2">
    <location>
        <begin position="218"/>
        <end position="240"/>
    </location>
</feature>
<dbReference type="EMBL" id="JBEXRX010000025">
    <property type="protein sequence ID" value="MEU0152584.1"/>
    <property type="molecule type" value="Genomic_DNA"/>
</dbReference>
<feature type="transmembrane region" description="Helical" evidence="2">
    <location>
        <begin position="260"/>
        <end position="278"/>
    </location>
</feature>
<dbReference type="Proteomes" id="UP001550348">
    <property type="component" value="Unassembled WGS sequence"/>
</dbReference>
<organism evidence="3 4">
    <name type="scientific">Micromonospora fulviviridis</name>
    <dbReference type="NCBI Taxonomy" id="47860"/>
    <lineage>
        <taxon>Bacteria</taxon>
        <taxon>Bacillati</taxon>
        <taxon>Actinomycetota</taxon>
        <taxon>Actinomycetes</taxon>
        <taxon>Micromonosporales</taxon>
        <taxon>Micromonosporaceae</taxon>
        <taxon>Micromonospora</taxon>
    </lineage>
</organism>
<keyword evidence="2" id="KW-0472">Membrane</keyword>
<evidence type="ECO:0000256" key="2">
    <source>
        <dbReference type="SAM" id="Phobius"/>
    </source>
</evidence>
<feature type="compositionally biased region" description="Low complexity" evidence="1">
    <location>
        <begin position="105"/>
        <end position="120"/>
    </location>
</feature>
<evidence type="ECO:0000256" key="1">
    <source>
        <dbReference type="SAM" id="MobiDB-lite"/>
    </source>
</evidence>
<evidence type="ECO:0000313" key="4">
    <source>
        <dbReference type="Proteomes" id="UP001550348"/>
    </source>
</evidence>
<keyword evidence="4" id="KW-1185">Reference proteome</keyword>
<feature type="transmembrane region" description="Helical" evidence="2">
    <location>
        <begin position="339"/>
        <end position="356"/>
    </location>
</feature>
<sequence length="465" mass="46588">MSDLPPSGATEPVPPASPGVPVDPTRSTPPAAVPAPASGHAVDPTAPGSPTPTDPDRPAAVADPGVPAQPGPSGSPAVPAQPGAAANPAASAHPGAPAGPGGFAHPGASAAPAGFAAPGQPGSGGPQPWDPYRTDPAGPQPWDPYRTDSAGPPQGWTWPAGGAPLPGAAYPGYPLPGQPYGWHPGLDPQDPLVTPPHAGVGGWFSRCGGALRRGWPQLLPIMLLTQTVPAAVIAVLSLAFAPTDQPATGPDGAPVLPSGYFEHIFAFYGVVLLAALIFGPLQSTGWAAGTWVVARQAAGEPVGVGAALRYGLRRALGLWGWTLVVSLLITVGACFCLLPGLYAACAFALFGPIYLFERQEPIGRAWRMFHQRFGMVLGRVALVMCALIAAAVLDGVLGVINQLAFGVDPMAAPGTAAGAVAVAVVGAVLATPAYLAQLVGLVAAYAEQRAQEGPANAARLAAELG</sequence>
<evidence type="ECO:0000313" key="3">
    <source>
        <dbReference type="EMBL" id="MEU0152584.1"/>
    </source>
</evidence>
<feature type="transmembrane region" description="Helical" evidence="2">
    <location>
        <begin position="420"/>
        <end position="446"/>
    </location>
</feature>
<proteinExistence type="predicted"/>
<keyword evidence="2" id="KW-0812">Transmembrane</keyword>
<feature type="compositionally biased region" description="Low complexity" evidence="1">
    <location>
        <begin position="64"/>
        <end position="96"/>
    </location>
</feature>
<accession>A0ABV2VIF4</accession>
<keyword evidence="2" id="KW-1133">Transmembrane helix</keyword>
<dbReference type="RefSeq" id="WP_355664497.1">
    <property type="nucleotide sequence ID" value="NZ_JBEXRX010000025.1"/>
</dbReference>
<feature type="transmembrane region" description="Helical" evidence="2">
    <location>
        <begin position="316"/>
        <end position="333"/>
    </location>
</feature>
<name>A0ABV2VIF4_9ACTN</name>
<feature type="region of interest" description="Disordered" evidence="1">
    <location>
        <begin position="1"/>
        <end position="163"/>
    </location>
</feature>